<dbReference type="AlphaFoldDB" id="M2MV32"/>
<evidence type="ECO:0000259" key="1">
    <source>
        <dbReference type="Pfam" id="PF00656"/>
    </source>
</evidence>
<dbReference type="OrthoDB" id="4760831at2759"/>
<protein>
    <recommendedName>
        <fullName evidence="1">Peptidase C14 caspase domain-containing protein</fullName>
    </recommendedName>
</protein>
<dbReference type="RefSeq" id="XP_007671996.1">
    <property type="nucleotide sequence ID" value="XM_007673806.1"/>
</dbReference>
<dbReference type="InterPro" id="IPR011600">
    <property type="entry name" value="Pept_C14_caspase"/>
</dbReference>
<dbReference type="Gene3D" id="3.40.50.1460">
    <property type="match status" value="1"/>
</dbReference>
<evidence type="ECO:0000313" key="2">
    <source>
        <dbReference type="EMBL" id="EMD00812.1"/>
    </source>
</evidence>
<keyword evidence="3" id="KW-1185">Reference proteome</keyword>
<dbReference type="Pfam" id="PF00656">
    <property type="entry name" value="Peptidase_C14"/>
    <property type="match status" value="1"/>
</dbReference>
<feature type="domain" description="Peptidase C14 caspase" evidence="1">
    <location>
        <begin position="64"/>
        <end position="204"/>
    </location>
</feature>
<dbReference type="EMBL" id="KB445550">
    <property type="protein sequence ID" value="EMD00812.1"/>
    <property type="molecule type" value="Genomic_DNA"/>
</dbReference>
<dbReference type="KEGG" id="bcom:BAUCODRAFT_118540"/>
<dbReference type="STRING" id="717646.M2MV32"/>
<reference evidence="2 3" key="1">
    <citation type="journal article" date="2012" name="PLoS Pathog.">
        <title>Diverse lifestyles and strategies of plant pathogenesis encoded in the genomes of eighteen Dothideomycetes fungi.</title>
        <authorList>
            <person name="Ohm R.A."/>
            <person name="Feau N."/>
            <person name="Henrissat B."/>
            <person name="Schoch C.L."/>
            <person name="Horwitz B.A."/>
            <person name="Barry K.W."/>
            <person name="Condon B.J."/>
            <person name="Copeland A.C."/>
            <person name="Dhillon B."/>
            <person name="Glaser F."/>
            <person name="Hesse C.N."/>
            <person name="Kosti I."/>
            <person name="LaButti K."/>
            <person name="Lindquist E.A."/>
            <person name="Lucas S."/>
            <person name="Salamov A.A."/>
            <person name="Bradshaw R.E."/>
            <person name="Ciuffetti L."/>
            <person name="Hamelin R.C."/>
            <person name="Kema G.H.J."/>
            <person name="Lawrence C."/>
            <person name="Scott J.A."/>
            <person name="Spatafora J.W."/>
            <person name="Turgeon B.G."/>
            <person name="de Wit P.J.G.M."/>
            <person name="Zhong S."/>
            <person name="Goodwin S.B."/>
            <person name="Grigoriev I.V."/>
        </authorList>
    </citation>
    <scope>NUCLEOTIDE SEQUENCE [LARGE SCALE GENOMIC DNA]</scope>
    <source>
        <strain evidence="2 3">UAMH 10762</strain>
    </source>
</reference>
<dbReference type="eggNOG" id="ENOG502SNTS">
    <property type="taxonomic scope" value="Eukaryota"/>
</dbReference>
<dbReference type="HOGENOM" id="CLU_1119988_0_0_1"/>
<dbReference type="GO" id="GO:0006508">
    <property type="term" value="P:proteolysis"/>
    <property type="evidence" value="ECO:0007669"/>
    <property type="project" value="InterPro"/>
</dbReference>
<gene>
    <name evidence="2" type="ORF">BAUCODRAFT_118540</name>
</gene>
<accession>M2MV32</accession>
<dbReference type="OMA" id="CCAGSIM"/>
<name>M2MV32_BAUPA</name>
<dbReference type="Proteomes" id="UP000011761">
    <property type="component" value="Unassembled WGS sequence"/>
</dbReference>
<dbReference type="GO" id="GO:0004197">
    <property type="term" value="F:cysteine-type endopeptidase activity"/>
    <property type="evidence" value="ECO:0007669"/>
    <property type="project" value="InterPro"/>
</dbReference>
<dbReference type="GeneID" id="19107337"/>
<organism evidence="2 3">
    <name type="scientific">Baudoinia panamericana (strain UAMH 10762)</name>
    <name type="common">Angels' share fungus</name>
    <name type="synonym">Baudoinia compniacensis (strain UAMH 10762)</name>
    <dbReference type="NCBI Taxonomy" id="717646"/>
    <lineage>
        <taxon>Eukaryota</taxon>
        <taxon>Fungi</taxon>
        <taxon>Dikarya</taxon>
        <taxon>Ascomycota</taxon>
        <taxon>Pezizomycotina</taxon>
        <taxon>Dothideomycetes</taxon>
        <taxon>Dothideomycetidae</taxon>
        <taxon>Mycosphaerellales</taxon>
        <taxon>Teratosphaeriaceae</taxon>
        <taxon>Baudoinia</taxon>
    </lineage>
</organism>
<evidence type="ECO:0000313" key="3">
    <source>
        <dbReference type="Proteomes" id="UP000011761"/>
    </source>
</evidence>
<sequence length="248" mass="27209">MAATETQSKEYNGCGGNLVLSSGKAKAGDKDHTDCSRSTPTTPVVWDTAVCKKLQVPYTYRKVAALIVHWADYLDTQLPCGDEIRDLQDVFTNQYHFKTKTLILDDKINPQLKLRSGIDQFVLENEGPHHSNLLIVYYTGHGRDSGADGLTIIGERQMGYSDFLALFNASANWKRAEESLVNEAHADVLTILDCCCAGSIMKGKPAEDARTYEVLAATPRKKATEAPGPLSFTRALIDVLKASAEKPD</sequence>
<proteinExistence type="predicted"/>